<dbReference type="PANTHER" id="PTHR47186:SF3">
    <property type="entry name" value="OS09G0267800 PROTEIN"/>
    <property type="match status" value="1"/>
</dbReference>
<dbReference type="Gene3D" id="1.20.5.4130">
    <property type="match status" value="1"/>
</dbReference>
<dbReference type="Pfam" id="PF23247">
    <property type="entry name" value="LRR_RPS2"/>
    <property type="match status" value="1"/>
</dbReference>
<name>A0A834GL47_RHOSS</name>
<dbReference type="InterPro" id="IPR027417">
    <property type="entry name" value="P-loop_NTPase"/>
</dbReference>
<dbReference type="Gene3D" id="3.80.10.10">
    <property type="entry name" value="Ribonuclease Inhibitor"/>
    <property type="match status" value="4"/>
</dbReference>
<dbReference type="SUPFAM" id="SSF52058">
    <property type="entry name" value="L domain-like"/>
    <property type="match status" value="2"/>
</dbReference>
<gene>
    <name evidence="8" type="ORF">RHSIM_Rhsim07G0070700</name>
</gene>
<dbReference type="Proteomes" id="UP000626092">
    <property type="component" value="Unassembled WGS sequence"/>
</dbReference>
<dbReference type="GO" id="GO:0006952">
    <property type="term" value="P:defense response"/>
    <property type="evidence" value="ECO:0007669"/>
    <property type="project" value="UniProtKB-KW"/>
</dbReference>
<keyword evidence="9" id="KW-1185">Reference proteome</keyword>
<dbReference type="InterPro" id="IPR058922">
    <property type="entry name" value="WHD_DRP"/>
</dbReference>
<dbReference type="Gene3D" id="3.40.50.300">
    <property type="entry name" value="P-loop containing nucleotide triphosphate hydrolases"/>
    <property type="match status" value="1"/>
</dbReference>
<feature type="domain" description="Disease resistance protein winged helix" evidence="6">
    <location>
        <begin position="242"/>
        <end position="292"/>
    </location>
</feature>
<evidence type="ECO:0000313" key="9">
    <source>
        <dbReference type="Proteomes" id="UP000626092"/>
    </source>
</evidence>
<dbReference type="Pfam" id="PF25019">
    <property type="entry name" value="LRR_R13L1-DRL21"/>
    <property type="match status" value="1"/>
</dbReference>
<sequence length="1342" mass="151983">MAIGEIFLTAFIQVVFEKLASPDLWNFARRERIDTLLTKWRNMFEQIESVLVDAEEKQMMSDQRGIKLWLEDLEDLAYDLDDVLDEFATEALRQKVMEEPRASTSKVRALVPSCCMSFKPSTIASGSRMRSQIDDITARLQALFERRTGLGLQIFVVGPSAKTSQRPQTSSLNLEPRLYGRDEDKKAILELLQCGQSSNEKSVTSQTCHSNTLDQVQNQLKHAVTGKKFLIVLDDVWNEKHEGLIQKATGQKQMEDLGSDYFRELSARSFFQPSSRGELSRFVMHDLINDLAQFVARRICFRMEEKLENNEGHTIITKARHSSYVRGYYDGMQKFEIFQNAKNLRSFLPCGLRDNDSYLTSDVPLQLLPSLRRLRVLSLRRYRICELSSSIGDLKHVRFLDLTGALIATLPESVSTLYNLQTLILIDCRNLTKLPTNMSNLINLRHLDVTRANSLQEMPPKIGKLMSLLTLSNFIVRQGNGSTINELGSLIQLRGTLCISGLENVENAMDATRANLKDKQHLDVLLMKWSNISDNSRNASVDSEVLDMLRPHEKLKELTINGYHGLTFPTWVGNSLFSNMVNLKFQNCDKCISLPPLGRLPSLKKLYIQGTKALQNIGLEFYGSGSSNPFPALEFLTFADMAEWKDWSPFEVEEGSQAFSRLSKLSIKRCPKLLGKLPNNLPSLRKLDIKDCPLLVVAWVPSPTGVIEVRNTLQFDSLISLSLKDVSIPNSFNNPEVGNEAAATENARYSPLSSLTSLRVESIQGLTCLPSSFVQGLTGLQELSLYGCPELTSLWKNEVRIHHHLLTLQRLVIEGCPKLISLFEEDEDEEGLQQHEERPYMMMLEYLEIKNCKKMEKLPRGLNNLRSLQELIIYACPCLISFPKTGLPSTLRTLHIGSCDALRSLPELTMLNSLEILEVLHCPSLTYLGSSRNGPPCNLRKIYVSQCAKLESVLAEQGMKINCTSLESFTIYECESLKSLPDVTQNNFDGGCLKNLNNLSVSFCDNVESIPQGWFTATNLRKLNVNGCKKLKGLPHHAYNNLTSLQSLTISSWDAATELISHFTNLTFLKLKYVDKVGNKPPLEWGLHRLSSLRELCLVDYGWASFPPVEEEEEEDGMMLRLPPSLIRLTIQNFPNLEKLSCKEFPSLEKLQILECPNLTTITKLGLPPLLVHLWIRGCPLLSELLIDRLPPSLLSLDILGCPLLSERCSKKKKGQYWPLISHIPEVDIDCRNVFLDPSSRWPPYDERTLVMLLCLEISQYTLQQEEGRCSSADTFMAPIKTVRVGMLFNDYTQSQNLSCRRNLRAWEEILVEDQKRGMVPRSDKGDSHFLEMGLQQGLLFS</sequence>
<dbReference type="Pfam" id="PF18052">
    <property type="entry name" value="Rx_N"/>
    <property type="match status" value="1"/>
</dbReference>
<keyword evidence="2" id="KW-0547">Nucleotide-binding</keyword>
<reference evidence="8" key="1">
    <citation type="submission" date="2019-11" db="EMBL/GenBank/DDBJ databases">
        <authorList>
            <person name="Liu Y."/>
            <person name="Hou J."/>
            <person name="Li T.-Q."/>
            <person name="Guan C.-H."/>
            <person name="Wu X."/>
            <person name="Wu H.-Z."/>
            <person name="Ling F."/>
            <person name="Zhang R."/>
            <person name="Shi X.-G."/>
            <person name="Ren J.-P."/>
            <person name="Chen E.-F."/>
            <person name="Sun J.-M."/>
        </authorList>
    </citation>
    <scope>NUCLEOTIDE SEQUENCE</scope>
    <source>
        <strain evidence="8">Adult_tree_wgs_1</strain>
        <tissue evidence="8">Leaves</tissue>
    </source>
</reference>
<evidence type="ECO:0000256" key="2">
    <source>
        <dbReference type="ARBA" id="ARBA00022741"/>
    </source>
</evidence>
<evidence type="ECO:0000259" key="5">
    <source>
        <dbReference type="Pfam" id="PF23247"/>
    </source>
</evidence>
<keyword evidence="1" id="KW-0677">Repeat</keyword>
<dbReference type="GO" id="GO:0000166">
    <property type="term" value="F:nucleotide binding"/>
    <property type="evidence" value="ECO:0007669"/>
    <property type="project" value="UniProtKB-KW"/>
</dbReference>
<feature type="domain" description="R13L1/DRL21-like LRR repeat region" evidence="7">
    <location>
        <begin position="484"/>
        <end position="610"/>
    </location>
</feature>
<feature type="domain" description="Disease resistance N-terminal" evidence="4">
    <location>
        <begin position="8"/>
        <end position="100"/>
    </location>
</feature>
<dbReference type="GO" id="GO:0051707">
    <property type="term" value="P:response to other organism"/>
    <property type="evidence" value="ECO:0007669"/>
    <property type="project" value="UniProtKB-ARBA"/>
</dbReference>
<evidence type="ECO:0008006" key="10">
    <source>
        <dbReference type="Google" id="ProtNLM"/>
    </source>
</evidence>
<dbReference type="PANTHER" id="PTHR47186">
    <property type="entry name" value="LEUCINE-RICH REPEAT-CONTAINING PROTEIN 57"/>
    <property type="match status" value="1"/>
</dbReference>
<organism evidence="8 9">
    <name type="scientific">Rhododendron simsii</name>
    <name type="common">Sims's rhododendron</name>
    <dbReference type="NCBI Taxonomy" id="118357"/>
    <lineage>
        <taxon>Eukaryota</taxon>
        <taxon>Viridiplantae</taxon>
        <taxon>Streptophyta</taxon>
        <taxon>Embryophyta</taxon>
        <taxon>Tracheophyta</taxon>
        <taxon>Spermatophyta</taxon>
        <taxon>Magnoliopsida</taxon>
        <taxon>eudicotyledons</taxon>
        <taxon>Gunneridae</taxon>
        <taxon>Pentapetalae</taxon>
        <taxon>asterids</taxon>
        <taxon>Ericales</taxon>
        <taxon>Ericaceae</taxon>
        <taxon>Ericoideae</taxon>
        <taxon>Rhodoreae</taxon>
        <taxon>Rhododendron</taxon>
    </lineage>
</organism>
<evidence type="ECO:0000259" key="7">
    <source>
        <dbReference type="Pfam" id="PF25019"/>
    </source>
</evidence>
<evidence type="ECO:0000313" key="8">
    <source>
        <dbReference type="EMBL" id="KAF7137864.1"/>
    </source>
</evidence>
<evidence type="ECO:0000259" key="4">
    <source>
        <dbReference type="Pfam" id="PF18052"/>
    </source>
</evidence>
<dbReference type="SUPFAM" id="SSF52047">
    <property type="entry name" value="RNI-like"/>
    <property type="match status" value="1"/>
</dbReference>
<keyword evidence="3" id="KW-0611">Plant defense</keyword>
<dbReference type="PRINTS" id="PR00364">
    <property type="entry name" value="DISEASERSIST"/>
</dbReference>
<accession>A0A834GL47</accession>
<evidence type="ECO:0000256" key="3">
    <source>
        <dbReference type="ARBA" id="ARBA00022821"/>
    </source>
</evidence>
<dbReference type="InterPro" id="IPR056789">
    <property type="entry name" value="LRR_R13L1-DRL21"/>
</dbReference>
<comment type="caution">
    <text evidence="8">The sequence shown here is derived from an EMBL/GenBank/DDBJ whole genome shotgun (WGS) entry which is preliminary data.</text>
</comment>
<dbReference type="Pfam" id="PF23559">
    <property type="entry name" value="WHD_DRP"/>
    <property type="match status" value="1"/>
</dbReference>
<protein>
    <recommendedName>
        <fullName evidence="10">Disease resistance RPP13-like protein 1</fullName>
    </recommendedName>
</protein>
<feature type="domain" description="Disease resistance protein At4g27190-like leucine-rich repeats" evidence="5">
    <location>
        <begin position="937"/>
        <end position="1052"/>
    </location>
</feature>
<proteinExistence type="predicted"/>
<dbReference type="OrthoDB" id="37484at2759"/>
<dbReference type="InterPro" id="IPR041118">
    <property type="entry name" value="Rx_N"/>
</dbReference>
<dbReference type="InterPro" id="IPR032675">
    <property type="entry name" value="LRR_dom_sf"/>
</dbReference>
<dbReference type="InterPro" id="IPR057135">
    <property type="entry name" value="At4g27190-like_LRR"/>
</dbReference>
<dbReference type="EMBL" id="WJXA01000007">
    <property type="protein sequence ID" value="KAF7137864.1"/>
    <property type="molecule type" value="Genomic_DNA"/>
</dbReference>
<evidence type="ECO:0000259" key="6">
    <source>
        <dbReference type="Pfam" id="PF23559"/>
    </source>
</evidence>
<evidence type="ECO:0000256" key="1">
    <source>
        <dbReference type="ARBA" id="ARBA00022737"/>
    </source>
</evidence>